<dbReference type="PROSITE" id="PS50032">
    <property type="entry name" value="KA1"/>
    <property type="match status" value="1"/>
</dbReference>
<evidence type="ECO:0000256" key="3">
    <source>
        <dbReference type="ARBA" id="ARBA00022679"/>
    </source>
</evidence>
<dbReference type="GO" id="GO:0005524">
    <property type="term" value="F:ATP binding"/>
    <property type="evidence" value="ECO:0007669"/>
    <property type="project" value="UniProtKB-KW"/>
</dbReference>
<dbReference type="Proteomes" id="UP000053257">
    <property type="component" value="Unassembled WGS sequence"/>
</dbReference>
<evidence type="ECO:0000313" key="11">
    <source>
        <dbReference type="EMBL" id="KIP06569.1"/>
    </source>
</evidence>
<dbReference type="Gene3D" id="3.30.310.80">
    <property type="entry name" value="Kinase associated domain 1, KA1"/>
    <property type="match status" value="1"/>
</dbReference>
<dbReference type="EMBL" id="KN840515">
    <property type="protein sequence ID" value="KIP06569.1"/>
    <property type="molecule type" value="Genomic_DNA"/>
</dbReference>
<feature type="domain" description="KA1" evidence="10">
    <location>
        <begin position="211"/>
        <end position="261"/>
    </location>
</feature>
<feature type="region of interest" description="Disordered" evidence="9">
    <location>
        <begin position="1"/>
        <end position="73"/>
    </location>
</feature>
<feature type="compositionally biased region" description="Basic residues" evidence="9">
    <location>
        <begin position="1"/>
        <end position="10"/>
    </location>
</feature>
<evidence type="ECO:0000256" key="7">
    <source>
        <dbReference type="ARBA" id="ARBA00047899"/>
    </source>
</evidence>
<comment type="catalytic activity">
    <reaction evidence="7">
        <text>L-threonyl-[protein] + ATP = O-phospho-L-threonyl-[protein] + ADP + H(+)</text>
        <dbReference type="Rhea" id="RHEA:46608"/>
        <dbReference type="Rhea" id="RHEA-COMP:11060"/>
        <dbReference type="Rhea" id="RHEA-COMP:11605"/>
        <dbReference type="ChEBI" id="CHEBI:15378"/>
        <dbReference type="ChEBI" id="CHEBI:30013"/>
        <dbReference type="ChEBI" id="CHEBI:30616"/>
        <dbReference type="ChEBI" id="CHEBI:61977"/>
        <dbReference type="ChEBI" id="CHEBI:456216"/>
        <dbReference type="EC" id="2.7.11.1"/>
    </reaction>
</comment>
<accession>A0A0C3NNA2</accession>
<evidence type="ECO:0000256" key="5">
    <source>
        <dbReference type="ARBA" id="ARBA00022777"/>
    </source>
</evidence>
<evidence type="ECO:0000256" key="1">
    <source>
        <dbReference type="ARBA" id="ARBA00012513"/>
    </source>
</evidence>
<dbReference type="OrthoDB" id="2672272at2759"/>
<keyword evidence="5" id="KW-0418">Kinase</keyword>
<proteinExistence type="predicted"/>
<comment type="catalytic activity">
    <reaction evidence="8">
        <text>L-seryl-[protein] + ATP = O-phospho-L-seryl-[protein] + ADP + H(+)</text>
        <dbReference type="Rhea" id="RHEA:17989"/>
        <dbReference type="Rhea" id="RHEA-COMP:9863"/>
        <dbReference type="Rhea" id="RHEA-COMP:11604"/>
        <dbReference type="ChEBI" id="CHEBI:15378"/>
        <dbReference type="ChEBI" id="CHEBI:29999"/>
        <dbReference type="ChEBI" id="CHEBI:30616"/>
        <dbReference type="ChEBI" id="CHEBI:83421"/>
        <dbReference type="ChEBI" id="CHEBI:456216"/>
        <dbReference type="EC" id="2.7.11.1"/>
    </reaction>
</comment>
<evidence type="ECO:0000259" key="10">
    <source>
        <dbReference type="PROSITE" id="PS50032"/>
    </source>
</evidence>
<dbReference type="Pfam" id="PF02149">
    <property type="entry name" value="KA1"/>
    <property type="match status" value="1"/>
</dbReference>
<feature type="compositionally biased region" description="Polar residues" evidence="9">
    <location>
        <begin position="62"/>
        <end position="73"/>
    </location>
</feature>
<keyword evidence="3" id="KW-0808">Transferase</keyword>
<dbReference type="STRING" id="745531.A0A0C3NNA2"/>
<protein>
    <recommendedName>
        <fullName evidence="1">non-specific serine/threonine protein kinase</fullName>
        <ecNumber evidence="1">2.7.11.1</ecNumber>
    </recommendedName>
</protein>
<gene>
    <name evidence="11" type="ORF">PHLGIDRAFT_72491</name>
</gene>
<keyword evidence="4" id="KW-0547">Nucleotide-binding</keyword>
<evidence type="ECO:0000256" key="2">
    <source>
        <dbReference type="ARBA" id="ARBA00022527"/>
    </source>
</evidence>
<keyword evidence="6" id="KW-0067">ATP-binding</keyword>
<organism evidence="11 12">
    <name type="scientific">Phlebiopsis gigantea (strain 11061_1 CR5-6)</name>
    <name type="common">White-rot fungus</name>
    <name type="synonym">Peniophora gigantea</name>
    <dbReference type="NCBI Taxonomy" id="745531"/>
    <lineage>
        <taxon>Eukaryota</taxon>
        <taxon>Fungi</taxon>
        <taxon>Dikarya</taxon>
        <taxon>Basidiomycota</taxon>
        <taxon>Agaricomycotina</taxon>
        <taxon>Agaricomycetes</taxon>
        <taxon>Polyporales</taxon>
        <taxon>Phanerochaetaceae</taxon>
        <taxon>Phlebiopsis</taxon>
    </lineage>
</organism>
<dbReference type="AlphaFoldDB" id="A0A0C3NNA2"/>
<evidence type="ECO:0000256" key="8">
    <source>
        <dbReference type="ARBA" id="ARBA00048679"/>
    </source>
</evidence>
<dbReference type="SUPFAM" id="SSF103243">
    <property type="entry name" value="KA1-like"/>
    <property type="match status" value="1"/>
</dbReference>
<dbReference type="GO" id="GO:0004674">
    <property type="term" value="F:protein serine/threonine kinase activity"/>
    <property type="evidence" value="ECO:0007669"/>
    <property type="project" value="UniProtKB-KW"/>
</dbReference>
<keyword evidence="2" id="KW-0723">Serine/threonine-protein kinase</keyword>
<sequence>MQWFRSKSKGKPPVDLPEEEKHALEASHPAVVVDSSSASTSTPQRPALPYDKSLRSPFSAHPTRSASAHTETPLSERAFGGVLGRVGASSSNAAKGTLRVHHGAVDTTTITTSPPPDVMKQVKKVLEDMGIEIQIEGDYKYRCVRPKRKKAAGASNAGLRESAGGLAAFTMVSAFAHSESQNASEAALIAAAPTTDAPAQITGEPIYGNIPQDQGDEVRFSVELTRLDRLDDTYSLDIRRLKGNLRSYKFLYDTLREWVFNTVFHLRLADLPFVGVLIFSGSLHSVLAPVFY</sequence>
<dbReference type="EC" id="2.7.11.1" evidence="1"/>
<feature type="compositionally biased region" description="Low complexity" evidence="9">
    <location>
        <begin position="26"/>
        <end position="41"/>
    </location>
</feature>
<name>A0A0C3NNA2_PHLG1</name>
<evidence type="ECO:0000256" key="4">
    <source>
        <dbReference type="ARBA" id="ARBA00022741"/>
    </source>
</evidence>
<evidence type="ECO:0000256" key="6">
    <source>
        <dbReference type="ARBA" id="ARBA00022840"/>
    </source>
</evidence>
<dbReference type="HOGENOM" id="CLU_880386_0_0_1"/>
<reference evidence="11 12" key="1">
    <citation type="journal article" date="2014" name="PLoS Genet.">
        <title>Analysis of the Phlebiopsis gigantea genome, transcriptome and secretome provides insight into its pioneer colonization strategies of wood.</title>
        <authorList>
            <person name="Hori C."/>
            <person name="Ishida T."/>
            <person name="Igarashi K."/>
            <person name="Samejima M."/>
            <person name="Suzuki H."/>
            <person name="Master E."/>
            <person name="Ferreira P."/>
            <person name="Ruiz-Duenas F.J."/>
            <person name="Held B."/>
            <person name="Canessa P."/>
            <person name="Larrondo L.F."/>
            <person name="Schmoll M."/>
            <person name="Druzhinina I.S."/>
            <person name="Kubicek C.P."/>
            <person name="Gaskell J.A."/>
            <person name="Kersten P."/>
            <person name="St John F."/>
            <person name="Glasner J."/>
            <person name="Sabat G."/>
            <person name="Splinter BonDurant S."/>
            <person name="Syed K."/>
            <person name="Yadav J."/>
            <person name="Mgbeahuruike A.C."/>
            <person name="Kovalchuk A."/>
            <person name="Asiegbu F.O."/>
            <person name="Lackner G."/>
            <person name="Hoffmeister D."/>
            <person name="Rencoret J."/>
            <person name="Gutierrez A."/>
            <person name="Sun H."/>
            <person name="Lindquist E."/>
            <person name="Barry K."/>
            <person name="Riley R."/>
            <person name="Grigoriev I.V."/>
            <person name="Henrissat B."/>
            <person name="Kues U."/>
            <person name="Berka R.M."/>
            <person name="Martinez A.T."/>
            <person name="Covert S.F."/>
            <person name="Blanchette R.A."/>
            <person name="Cullen D."/>
        </authorList>
    </citation>
    <scope>NUCLEOTIDE SEQUENCE [LARGE SCALE GENOMIC DNA]</scope>
    <source>
        <strain evidence="11 12">11061_1 CR5-6</strain>
    </source>
</reference>
<dbReference type="InterPro" id="IPR001772">
    <property type="entry name" value="KA1_dom"/>
</dbReference>
<dbReference type="InterPro" id="IPR028375">
    <property type="entry name" value="KA1/Ssp2_C"/>
</dbReference>
<evidence type="ECO:0000256" key="9">
    <source>
        <dbReference type="SAM" id="MobiDB-lite"/>
    </source>
</evidence>
<keyword evidence="12" id="KW-1185">Reference proteome</keyword>
<evidence type="ECO:0000313" key="12">
    <source>
        <dbReference type="Proteomes" id="UP000053257"/>
    </source>
</evidence>